<dbReference type="EMBL" id="WURB01000002">
    <property type="protein sequence ID" value="MXQ10440.1"/>
    <property type="molecule type" value="Genomic_DNA"/>
</dbReference>
<reference evidence="1 2" key="2">
    <citation type="submission" date="2020-01" db="EMBL/GenBank/DDBJ databases">
        <title>Microvirga sp. nov., an arsenate reduction bacterium isolated from Tibet hotspring sediments.</title>
        <authorList>
            <person name="Xian W.-D."/>
            <person name="Li W.-J."/>
        </authorList>
    </citation>
    <scope>NUCLEOTIDE SEQUENCE [LARGE SCALE GENOMIC DNA]</scope>
    <source>
        <strain evidence="1 2">KCTC 23863</strain>
    </source>
</reference>
<evidence type="ECO:0000313" key="2">
    <source>
        <dbReference type="Proteomes" id="UP000436483"/>
    </source>
</evidence>
<keyword evidence="2" id="KW-1185">Reference proteome</keyword>
<dbReference type="RefSeq" id="WP_160883055.1">
    <property type="nucleotide sequence ID" value="NZ_WURB01000002.1"/>
</dbReference>
<comment type="caution">
    <text evidence="1">The sequence shown here is derived from an EMBL/GenBank/DDBJ whole genome shotgun (WGS) entry which is preliminary data.</text>
</comment>
<gene>
    <name evidence="1" type="ORF">GR328_02995</name>
</gene>
<accession>A0A7X3MNV7</accession>
<evidence type="ECO:0000313" key="1">
    <source>
        <dbReference type="EMBL" id="MXQ10440.1"/>
    </source>
</evidence>
<dbReference type="AlphaFoldDB" id="A0A7X3MNV7"/>
<reference evidence="1 2" key="1">
    <citation type="submission" date="2019-12" db="EMBL/GenBank/DDBJ databases">
        <authorList>
            <person name="Yuan C.-G."/>
        </authorList>
    </citation>
    <scope>NUCLEOTIDE SEQUENCE [LARGE SCALE GENOMIC DNA]</scope>
    <source>
        <strain evidence="1 2">KCTC 23863</strain>
    </source>
</reference>
<proteinExistence type="predicted"/>
<protein>
    <submittedName>
        <fullName evidence="1">Uncharacterized protein</fullName>
    </submittedName>
</protein>
<sequence length="116" mass="12669">MHDQMMRRSDPVGETIHAYASASEDGRLDMDLDALPDHVRVWLLTRKDADLKKLAAAGPVKCGLVAAGKRSGIVGIEPPDPDQPMSPEPVVRRLDVDELFARIAKAKGVHGRVPMH</sequence>
<name>A0A7X3MNV7_9HYPH</name>
<organism evidence="1 2">
    <name type="scientific">Microvirga makkahensis</name>
    <dbReference type="NCBI Taxonomy" id="1128670"/>
    <lineage>
        <taxon>Bacteria</taxon>
        <taxon>Pseudomonadati</taxon>
        <taxon>Pseudomonadota</taxon>
        <taxon>Alphaproteobacteria</taxon>
        <taxon>Hyphomicrobiales</taxon>
        <taxon>Methylobacteriaceae</taxon>
        <taxon>Microvirga</taxon>
    </lineage>
</organism>
<dbReference type="Proteomes" id="UP000436483">
    <property type="component" value="Unassembled WGS sequence"/>
</dbReference>
<dbReference type="OrthoDB" id="6199360at2"/>